<feature type="domain" description="HAMP" evidence="11">
    <location>
        <begin position="179"/>
        <end position="236"/>
    </location>
</feature>
<comment type="caution">
    <text evidence="12">The sequence shown here is derived from an EMBL/GenBank/DDBJ whole genome shotgun (WGS) entry which is preliminary data.</text>
</comment>
<evidence type="ECO:0000256" key="3">
    <source>
        <dbReference type="ARBA" id="ARBA00012438"/>
    </source>
</evidence>
<gene>
    <name evidence="12" type="ORF">KL771_05500</name>
</gene>
<dbReference type="InterPro" id="IPR050482">
    <property type="entry name" value="Sensor_HK_TwoCompSys"/>
</dbReference>
<keyword evidence="4" id="KW-0597">Phosphoprotein</keyword>
<evidence type="ECO:0000256" key="7">
    <source>
        <dbReference type="ARBA" id="ARBA00023012"/>
    </source>
</evidence>
<evidence type="ECO:0000259" key="11">
    <source>
        <dbReference type="PROSITE" id="PS50885"/>
    </source>
</evidence>
<dbReference type="Pfam" id="PF07730">
    <property type="entry name" value="HisKA_3"/>
    <property type="match status" value="1"/>
</dbReference>
<comment type="catalytic activity">
    <reaction evidence="1">
        <text>ATP + protein L-histidine = ADP + protein N-phospho-L-histidine.</text>
        <dbReference type="EC" id="2.7.13.3"/>
    </reaction>
</comment>
<dbReference type="GO" id="GO:0000155">
    <property type="term" value="F:phosphorelay sensor kinase activity"/>
    <property type="evidence" value="ECO:0007669"/>
    <property type="project" value="InterPro"/>
</dbReference>
<evidence type="ECO:0000256" key="8">
    <source>
        <dbReference type="SAM" id="Coils"/>
    </source>
</evidence>
<dbReference type="PANTHER" id="PTHR24421">
    <property type="entry name" value="NITRATE/NITRITE SENSOR PROTEIN NARX-RELATED"/>
    <property type="match status" value="1"/>
</dbReference>
<feature type="domain" description="Histidine kinase" evidence="10">
    <location>
        <begin position="364"/>
        <end position="454"/>
    </location>
</feature>
<dbReference type="CDD" id="cd16917">
    <property type="entry name" value="HATPase_UhpB-NarQ-NarX-like"/>
    <property type="match status" value="1"/>
</dbReference>
<dbReference type="AlphaFoldDB" id="A0A947D252"/>
<reference evidence="12 13" key="1">
    <citation type="submission" date="2021-06" db="EMBL/GenBank/DDBJ databases">
        <authorList>
            <person name="Grouzdev D.S."/>
            <person name="Koziaeva V."/>
        </authorList>
    </citation>
    <scope>NUCLEOTIDE SEQUENCE [LARGE SCALE GENOMIC DNA]</scope>
    <source>
        <strain evidence="12 13">22</strain>
    </source>
</reference>
<evidence type="ECO:0000256" key="9">
    <source>
        <dbReference type="SAM" id="MobiDB-lite"/>
    </source>
</evidence>
<sequence>MSLIARITVRLAAVALIALAGTILWVLHATDARLQRGAEISVDRLERHWMYRPGLGSLGVTSTELLSGWTARASGSVVLPGVCIVVSTPTDPDSSLCNARDGLGGTVPAWFATLFERFAAPREAVVREVVFRGHRLGTIRASVDTQAATEQAWQQVSLVAGAAAGMAAGMCLLAWLAVAHALRPVGGIVRALRDLEDGADGSGAAAARLPASGTAEFDGIARAFNDLAARLERTTEERGRLTRRLFEVQEEERRMLARELHDEFGQCLTAGGALAASIASDAPPERPDIPRDARSIGRLIADMQATLRGALARLRVPDLEEVGLAASLRSLVGSWNSHRGSRTRFLLDVEGDLGATPPAEALGIYRLVQECLTNAARHGDPATVLVRIRRGPGPTGALTVTVEDDGGGAPERLSDSPGLGVTGMRERIRALGGRLSIGRSAGGLSISAEIPVASTAPSTLAAAVAS</sequence>
<keyword evidence="5" id="KW-0808">Transferase</keyword>
<accession>A0A947D252</accession>
<evidence type="ECO:0000256" key="6">
    <source>
        <dbReference type="ARBA" id="ARBA00022777"/>
    </source>
</evidence>
<dbReference type="GO" id="GO:0046983">
    <property type="term" value="F:protein dimerization activity"/>
    <property type="evidence" value="ECO:0007669"/>
    <property type="project" value="InterPro"/>
</dbReference>
<name>A0A947D252_9HYPH</name>
<dbReference type="Pfam" id="PF02518">
    <property type="entry name" value="HATPase_c"/>
    <property type="match status" value="1"/>
</dbReference>
<dbReference type="Gene3D" id="6.10.340.10">
    <property type="match status" value="1"/>
</dbReference>
<feature type="coiled-coil region" evidence="8">
    <location>
        <begin position="224"/>
        <end position="251"/>
    </location>
</feature>
<keyword evidence="8" id="KW-0175">Coiled coil</keyword>
<feature type="region of interest" description="Disordered" evidence="9">
    <location>
        <begin position="401"/>
        <end position="420"/>
    </location>
</feature>
<dbReference type="InterPro" id="IPR011712">
    <property type="entry name" value="Sig_transdc_His_kin_sub3_dim/P"/>
</dbReference>
<evidence type="ECO:0000256" key="1">
    <source>
        <dbReference type="ARBA" id="ARBA00000085"/>
    </source>
</evidence>
<dbReference type="Pfam" id="PF00672">
    <property type="entry name" value="HAMP"/>
    <property type="match status" value="1"/>
</dbReference>
<dbReference type="SUPFAM" id="SSF55874">
    <property type="entry name" value="ATPase domain of HSP90 chaperone/DNA topoisomerase II/histidine kinase"/>
    <property type="match status" value="1"/>
</dbReference>
<dbReference type="GO" id="GO:0016020">
    <property type="term" value="C:membrane"/>
    <property type="evidence" value="ECO:0007669"/>
    <property type="project" value="UniProtKB-SubCell"/>
</dbReference>
<dbReference type="Gene3D" id="3.30.565.10">
    <property type="entry name" value="Histidine kinase-like ATPase, C-terminal domain"/>
    <property type="match status" value="1"/>
</dbReference>
<dbReference type="EMBL" id="JAHHZF010000002">
    <property type="protein sequence ID" value="MBT9288893.1"/>
    <property type="molecule type" value="Genomic_DNA"/>
</dbReference>
<keyword evidence="7" id="KW-0902">Two-component regulatory system</keyword>
<dbReference type="InterPro" id="IPR003594">
    <property type="entry name" value="HATPase_dom"/>
</dbReference>
<dbReference type="SMART" id="SM00387">
    <property type="entry name" value="HATPase_c"/>
    <property type="match status" value="1"/>
</dbReference>
<dbReference type="InterPro" id="IPR036890">
    <property type="entry name" value="HATPase_C_sf"/>
</dbReference>
<protein>
    <recommendedName>
        <fullName evidence="3">histidine kinase</fullName>
        <ecNumber evidence="3">2.7.13.3</ecNumber>
    </recommendedName>
</protein>
<dbReference type="SMART" id="SM00304">
    <property type="entry name" value="HAMP"/>
    <property type="match status" value="1"/>
</dbReference>
<keyword evidence="13" id="KW-1185">Reference proteome</keyword>
<keyword evidence="6" id="KW-0418">Kinase</keyword>
<evidence type="ECO:0000256" key="2">
    <source>
        <dbReference type="ARBA" id="ARBA00004370"/>
    </source>
</evidence>
<dbReference type="Proteomes" id="UP000766595">
    <property type="component" value="Unassembled WGS sequence"/>
</dbReference>
<evidence type="ECO:0000313" key="13">
    <source>
        <dbReference type="Proteomes" id="UP000766595"/>
    </source>
</evidence>
<organism evidence="12 13">
    <name type="scientific">Prosthecodimorpha staleyi</name>
    <dbReference type="NCBI Taxonomy" id="2840188"/>
    <lineage>
        <taxon>Bacteria</taxon>
        <taxon>Pseudomonadati</taxon>
        <taxon>Pseudomonadota</taxon>
        <taxon>Alphaproteobacteria</taxon>
        <taxon>Hyphomicrobiales</taxon>
        <taxon>Ancalomicrobiaceae</taxon>
        <taxon>Prosthecodimorpha</taxon>
    </lineage>
</organism>
<dbReference type="PROSITE" id="PS50109">
    <property type="entry name" value="HIS_KIN"/>
    <property type="match status" value="1"/>
</dbReference>
<dbReference type="InterPro" id="IPR003660">
    <property type="entry name" value="HAMP_dom"/>
</dbReference>
<comment type="subcellular location">
    <subcellularLocation>
        <location evidence="2">Membrane</location>
    </subcellularLocation>
</comment>
<dbReference type="EC" id="2.7.13.3" evidence="3"/>
<evidence type="ECO:0000256" key="5">
    <source>
        <dbReference type="ARBA" id="ARBA00022679"/>
    </source>
</evidence>
<dbReference type="PROSITE" id="PS50885">
    <property type="entry name" value="HAMP"/>
    <property type="match status" value="1"/>
</dbReference>
<proteinExistence type="predicted"/>
<evidence type="ECO:0000259" key="10">
    <source>
        <dbReference type="PROSITE" id="PS50109"/>
    </source>
</evidence>
<dbReference type="InterPro" id="IPR005467">
    <property type="entry name" value="His_kinase_dom"/>
</dbReference>
<evidence type="ECO:0000256" key="4">
    <source>
        <dbReference type="ARBA" id="ARBA00022553"/>
    </source>
</evidence>
<evidence type="ECO:0000313" key="12">
    <source>
        <dbReference type="EMBL" id="MBT9288893.1"/>
    </source>
</evidence>
<dbReference type="PANTHER" id="PTHR24421:SF58">
    <property type="entry name" value="SIGNAL TRANSDUCTION HISTIDINE-PROTEIN KINASE_PHOSPHATASE UHPB"/>
    <property type="match status" value="1"/>
</dbReference>
<dbReference type="Gene3D" id="1.20.5.1930">
    <property type="match status" value="1"/>
</dbReference>
<dbReference type="RefSeq" id="WP_261967533.1">
    <property type="nucleotide sequence ID" value="NZ_JAHHZF010000002.1"/>
</dbReference>